<protein>
    <submittedName>
        <fullName evidence="2">GGDEF domain protein</fullName>
    </submittedName>
</protein>
<dbReference type="Gene3D" id="3.30.70.270">
    <property type="match status" value="1"/>
</dbReference>
<reference evidence="2 3" key="1">
    <citation type="journal article" date="2015" name="Nature">
        <title>rRNA introns, odd ribosomes, and small enigmatic genomes across a large radiation of phyla.</title>
        <authorList>
            <person name="Brown C.T."/>
            <person name="Hug L.A."/>
            <person name="Thomas B.C."/>
            <person name="Sharon I."/>
            <person name="Castelle C.J."/>
            <person name="Singh A."/>
            <person name="Wilkins M.J."/>
            <person name="Williams K.H."/>
            <person name="Banfield J.F."/>
        </authorList>
    </citation>
    <scope>NUCLEOTIDE SEQUENCE [LARGE SCALE GENOMIC DNA]</scope>
</reference>
<evidence type="ECO:0000259" key="1">
    <source>
        <dbReference type="PROSITE" id="PS50887"/>
    </source>
</evidence>
<dbReference type="Pfam" id="PF00990">
    <property type="entry name" value="GGDEF"/>
    <property type="match status" value="1"/>
</dbReference>
<name>A0A0G0RST2_9BACT</name>
<dbReference type="InterPro" id="IPR029787">
    <property type="entry name" value="Nucleotide_cyclase"/>
</dbReference>
<dbReference type="Proteomes" id="UP000034489">
    <property type="component" value="Unassembled WGS sequence"/>
</dbReference>
<dbReference type="GO" id="GO:0052621">
    <property type="term" value="F:diguanylate cyclase activity"/>
    <property type="evidence" value="ECO:0007669"/>
    <property type="project" value="TreeGrafter"/>
</dbReference>
<dbReference type="InterPro" id="IPR000160">
    <property type="entry name" value="GGDEF_dom"/>
</dbReference>
<dbReference type="InterPro" id="IPR050469">
    <property type="entry name" value="Diguanylate_Cyclase"/>
</dbReference>
<comment type="caution">
    <text evidence="2">The sequence shown here is derived from an EMBL/GenBank/DDBJ whole genome shotgun (WGS) entry which is preliminary data.</text>
</comment>
<dbReference type="InterPro" id="IPR043128">
    <property type="entry name" value="Rev_trsase/Diguanyl_cyclase"/>
</dbReference>
<proteinExistence type="predicted"/>
<dbReference type="SMART" id="SM00267">
    <property type="entry name" value="GGDEF"/>
    <property type="match status" value="1"/>
</dbReference>
<dbReference type="PROSITE" id="PS50887">
    <property type="entry name" value="GGDEF"/>
    <property type="match status" value="1"/>
</dbReference>
<dbReference type="PANTHER" id="PTHR45138">
    <property type="entry name" value="REGULATORY COMPONENTS OF SENSORY TRANSDUCTION SYSTEM"/>
    <property type="match status" value="1"/>
</dbReference>
<dbReference type="EMBL" id="LBYQ01000001">
    <property type="protein sequence ID" value="KKR55729.1"/>
    <property type="molecule type" value="Genomic_DNA"/>
</dbReference>
<dbReference type="PANTHER" id="PTHR45138:SF9">
    <property type="entry name" value="DIGUANYLATE CYCLASE DGCM-RELATED"/>
    <property type="match status" value="1"/>
</dbReference>
<evidence type="ECO:0000313" key="2">
    <source>
        <dbReference type="EMBL" id="KKR55729.1"/>
    </source>
</evidence>
<evidence type="ECO:0000313" key="3">
    <source>
        <dbReference type="Proteomes" id="UP000034489"/>
    </source>
</evidence>
<dbReference type="NCBIfam" id="TIGR00254">
    <property type="entry name" value="GGDEF"/>
    <property type="match status" value="1"/>
</dbReference>
<dbReference type="SUPFAM" id="SSF55073">
    <property type="entry name" value="Nucleotide cyclase"/>
    <property type="match status" value="1"/>
</dbReference>
<dbReference type="CDD" id="cd01949">
    <property type="entry name" value="GGDEF"/>
    <property type="match status" value="1"/>
</dbReference>
<sequence length="198" mass="23190">MEHEHKIKQLRVLVDYDFLTGIYNRQGFIKETGKFLFEFQKNVKIKREKRKFVIKCLSIIFIDIDDLKKINDFYGHKIGDKFLKNSVEIFRKSLREIDILGRWGGDEFVVGLVNICKEDAYKIAKKLKRNLSKIKLKGVKEKIKFSASFGIISAENKKLIRLSIHNLIELADKAMYRAKKKGKGFIVVYDDKLAESRL</sequence>
<feature type="domain" description="GGDEF" evidence="1">
    <location>
        <begin position="55"/>
        <end position="191"/>
    </location>
</feature>
<gene>
    <name evidence="2" type="ORF">UT92_C0001G0072</name>
</gene>
<accession>A0A0G0RST2</accession>
<dbReference type="AlphaFoldDB" id="A0A0G0RST2"/>
<organism evidence="2 3">
    <name type="scientific">Candidatus Curtissbacteria bacterium GW2011_GWA1_40_24</name>
    <dbReference type="NCBI Taxonomy" id="1618406"/>
    <lineage>
        <taxon>Bacteria</taxon>
        <taxon>Candidatus Curtissiibacteriota</taxon>
    </lineage>
</organism>